<keyword evidence="2" id="KW-0732">Signal</keyword>
<gene>
    <name evidence="5" type="ORF">OS493_001455</name>
</gene>
<sequence length="56" mass="6309">MILDHITGSARETKKGCFGNTKEYRVHCTSQNGNKHIVECCKQDMCNDFTISDEGN</sequence>
<comment type="caution">
    <text evidence="5">The sequence shown here is derived from an EMBL/GenBank/DDBJ whole genome shotgun (WGS) entry which is preliminary data.</text>
</comment>
<reference evidence="5" key="1">
    <citation type="submission" date="2023-01" db="EMBL/GenBank/DDBJ databases">
        <title>Genome assembly of the deep-sea coral Lophelia pertusa.</title>
        <authorList>
            <person name="Herrera S."/>
            <person name="Cordes E."/>
        </authorList>
    </citation>
    <scope>NUCLEOTIDE SEQUENCE</scope>
    <source>
        <strain evidence="5">USNM1676648</strain>
        <tissue evidence="5">Polyp</tissue>
    </source>
</reference>
<evidence type="ECO:0000313" key="5">
    <source>
        <dbReference type="EMBL" id="KAJ7381331.1"/>
    </source>
</evidence>
<evidence type="ECO:0000256" key="3">
    <source>
        <dbReference type="ARBA" id="ARBA00023136"/>
    </source>
</evidence>
<feature type="domain" description="Activin types I and II receptor" evidence="4">
    <location>
        <begin position="6"/>
        <end position="48"/>
    </location>
</feature>
<keyword evidence="3" id="KW-0472">Membrane</keyword>
<dbReference type="SUPFAM" id="SSF57302">
    <property type="entry name" value="Snake toxin-like"/>
    <property type="match status" value="1"/>
</dbReference>
<dbReference type="Proteomes" id="UP001163046">
    <property type="component" value="Unassembled WGS sequence"/>
</dbReference>
<dbReference type="Gene3D" id="2.10.60.10">
    <property type="entry name" value="CD59"/>
    <property type="match status" value="1"/>
</dbReference>
<comment type="subcellular location">
    <subcellularLocation>
        <location evidence="1">Membrane</location>
    </subcellularLocation>
</comment>
<accession>A0A9W9ZGI0</accession>
<proteinExistence type="predicted"/>
<organism evidence="5 6">
    <name type="scientific">Desmophyllum pertusum</name>
    <dbReference type="NCBI Taxonomy" id="174260"/>
    <lineage>
        <taxon>Eukaryota</taxon>
        <taxon>Metazoa</taxon>
        <taxon>Cnidaria</taxon>
        <taxon>Anthozoa</taxon>
        <taxon>Hexacorallia</taxon>
        <taxon>Scleractinia</taxon>
        <taxon>Caryophylliina</taxon>
        <taxon>Caryophylliidae</taxon>
        <taxon>Desmophyllum</taxon>
    </lineage>
</organism>
<name>A0A9W9ZGI0_9CNID</name>
<dbReference type="InterPro" id="IPR045860">
    <property type="entry name" value="Snake_toxin-like_sf"/>
</dbReference>
<protein>
    <recommendedName>
        <fullName evidence="4">Activin types I and II receptor domain-containing protein</fullName>
    </recommendedName>
</protein>
<dbReference type="GO" id="GO:0016020">
    <property type="term" value="C:membrane"/>
    <property type="evidence" value="ECO:0007669"/>
    <property type="project" value="UniProtKB-SubCell"/>
</dbReference>
<dbReference type="Pfam" id="PF01064">
    <property type="entry name" value="Activin_recp"/>
    <property type="match status" value="1"/>
</dbReference>
<dbReference type="EMBL" id="MU826350">
    <property type="protein sequence ID" value="KAJ7381331.1"/>
    <property type="molecule type" value="Genomic_DNA"/>
</dbReference>
<dbReference type="InterPro" id="IPR000472">
    <property type="entry name" value="Activin_recp"/>
</dbReference>
<evidence type="ECO:0000256" key="1">
    <source>
        <dbReference type="ARBA" id="ARBA00004370"/>
    </source>
</evidence>
<dbReference type="AlphaFoldDB" id="A0A9W9ZGI0"/>
<feature type="non-terminal residue" evidence="5">
    <location>
        <position position="56"/>
    </location>
</feature>
<evidence type="ECO:0000256" key="2">
    <source>
        <dbReference type="ARBA" id="ARBA00022729"/>
    </source>
</evidence>
<dbReference type="GO" id="GO:0004675">
    <property type="term" value="F:transmembrane receptor protein serine/threonine kinase activity"/>
    <property type="evidence" value="ECO:0007669"/>
    <property type="project" value="InterPro"/>
</dbReference>
<keyword evidence="6" id="KW-1185">Reference proteome</keyword>
<evidence type="ECO:0000259" key="4">
    <source>
        <dbReference type="Pfam" id="PF01064"/>
    </source>
</evidence>
<evidence type="ECO:0000313" key="6">
    <source>
        <dbReference type="Proteomes" id="UP001163046"/>
    </source>
</evidence>